<dbReference type="AlphaFoldDB" id="A0A915KFU9"/>
<protein>
    <submittedName>
        <fullName evidence="2">Uncharacterized protein</fullName>
    </submittedName>
</protein>
<dbReference type="Proteomes" id="UP000887565">
    <property type="component" value="Unplaced"/>
</dbReference>
<dbReference type="WBParaSite" id="nRc.2.0.1.t36856-RA">
    <property type="protein sequence ID" value="nRc.2.0.1.t36856-RA"/>
    <property type="gene ID" value="nRc.2.0.1.g36856"/>
</dbReference>
<keyword evidence="1" id="KW-1185">Reference proteome</keyword>
<evidence type="ECO:0000313" key="2">
    <source>
        <dbReference type="WBParaSite" id="nRc.2.0.1.t36856-RA"/>
    </source>
</evidence>
<sequence>MAPTTAVVFGDVKFAVIEDLSKILSLLDEFFIPEHIAEKIETNEYNTNTKLDEARNKNSTESFDFMLGLFNQGEFFYRHVDFYVDITEKIDNDKLKTKYDVLKEKLYTYIII</sequence>
<reference evidence="2" key="1">
    <citation type="submission" date="2022-11" db="UniProtKB">
        <authorList>
            <consortium name="WormBaseParasite"/>
        </authorList>
    </citation>
    <scope>IDENTIFICATION</scope>
</reference>
<organism evidence="1 2">
    <name type="scientific">Romanomermis culicivorax</name>
    <name type="common">Nematode worm</name>
    <dbReference type="NCBI Taxonomy" id="13658"/>
    <lineage>
        <taxon>Eukaryota</taxon>
        <taxon>Metazoa</taxon>
        <taxon>Ecdysozoa</taxon>
        <taxon>Nematoda</taxon>
        <taxon>Enoplea</taxon>
        <taxon>Dorylaimia</taxon>
        <taxon>Mermithida</taxon>
        <taxon>Mermithoidea</taxon>
        <taxon>Mermithidae</taxon>
        <taxon>Romanomermis</taxon>
    </lineage>
</organism>
<evidence type="ECO:0000313" key="1">
    <source>
        <dbReference type="Proteomes" id="UP000887565"/>
    </source>
</evidence>
<accession>A0A915KFU9</accession>
<name>A0A915KFU9_ROMCU</name>
<proteinExistence type="predicted"/>